<proteinExistence type="predicted"/>
<reference evidence="9" key="1">
    <citation type="submission" date="2019-11" db="EMBL/GenBank/DDBJ databases">
        <title>Characterization of Clostridium perfringens isolates from swine manure treated agricultural soils.</title>
        <authorList>
            <person name="Wushke S.T."/>
        </authorList>
    </citation>
    <scope>NUCLEOTIDE SEQUENCE</scope>
    <source>
        <strain evidence="9">V2</strain>
    </source>
</reference>
<dbReference type="SUPFAM" id="SSF81665">
    <property type="entry name" value="Calcium ATPase, transmembrane domain M"/>
    <property type="match status" value="1"/>
</dbReference>
<feature type="non-terminal residue" evidence="9">
    <location>
        <position position="1"/>
    </location>
</feature>
<dbReference type="GO" id="GO:0016887">
    <property type="term" value="F:ATP hydrolysis activity"/>
    <property type="evidence" value="ECO:0007669"/>
    <property type="project" value="InterPro"/>
</dbReference>
<keyword evidence="2 8" id="KW-0812">Transmembrane</keyword>
<dbReference type="NCBIfam" id="TIGR01494">
    <property type="entry name" value="ATPase_P-type"/>
    <property type="match status" value="1"/>
</dbReference>
<dbReference type="SUPFAM" id="SSF81660">
    <property type="entry name" value="Metal cation-transporting ATPase, ATP-binding domain N"/>
    <property type="match status" value="1"/>
</dbReference>
<dbReference type="PRINTS" id="PR00121">
    <property type="entry name" value="NAKATPASE"/>
</dbReference>
<evidence type="ECO:0000256" key="5">
    <source>
        <dbReference type="ARBA" id="ARBA00022967"/>
    </source>
</evidence>
<comment type="subcellular location">
    <subcellularLocation>
        <location evidence="1">Membrane</location>
        <topology evidence="1">Multi-pass membrane protein</topology>
    </subcellularLocation>
</comment>
<keyword evidence="6 8" id="KW-1133">Transmembrane helix</keyword>
<dbReference type="InterPro" id="IPR018303">
    <property type="entry name" value="ATPase_P-typ_P_site"/>
</dbReference>
<dbReference type="Gene3D" id="3.40.1110.10">
    <property type="entry name" value="Calcium-transporting ATPase, cytoplasmic domain N"/>
    <property type="match status" value="1"/>
</dbReference>
<evidence type="ECO:0000256" key="1">
    <source>
        <dbReference type="ARBA" id="ARBA00004141"/>
    </source>
</evidence>
<keyword evidence="5" id="KW-1278">Translocase</keyword>
<evidence type="ECO:0000256" key="3">
    <source>
        <dbReference type="ARBA" id="ARBA00022741"/>
    </source>
</evidence>
<dbReference type="Gene3D" id="1.20.1110.10">
    <property type="entry name" value="Calcium-transporting ATPase, transmembrane domain"/>
    <property type="match status" value="1"/>
</dbReference>
<dbReference type="EMBL" id="WNVM01000434">
    <property type="protein sequence ID" value="MDZ5010486.1"/>
    <property type="molecule type" value="Genomic_DNA"/>
</dbReference>
<dbReference type="PANTHER" id="PTHR42861">
    <property type="entry name" value="CALCIUM-TRANSPORTING ATPASE"/>
    <property type="match status" value="1"/>
</dbReference>
<dbReference type="InterPro" id="IPR023299">
    <property type="entry name" value="ATPase_P-typ_cyto_dom_N"/>
</dbReference>
<keyword evidence="7 8" id="KW-0472">Membrane</keyword>
<evidence type="ECO:0000256" key="6">
    <source>
        <dbReference type="ARBA" id="ARBA00022989"/>
    </source>
</evidence>
<dbReference type="InterPro" id="IPR023298">
    <property type="entry name" value="ATPase_P-typ_TM_dom_sf"/>
</dbReference>
<keyword evidence="4" id="KW-0067">ATP-binding</keyword>
<evidence type="ECO:0000256" key="8">
    <source>
        <dbReference type="SAM" id="Phobius"/>
    </source>
</evidence>
<dbReference type="Proteomes" id="UP001292368">
    <property type="component" value="Unassembled WGS sequence"/>
</dbReference>
<evidence type="ECO:0000313" key="9">
    <source>
        <dbReference type="EMBL" id="MDZ5010486.1"/>
    </source>
</evidence>
<protein>
    <submittedName>
        <fullName evidence="9">HAD-IC family P-type ATPase</fullName>
    </submittedName>
</protein>
<keyword evidence="3" id="KW-0547">Nucleotide-binding</keyword>
<dbReference type="GO" id="GO:0016020">
    <property type="term" value="C:membrane"/>
    <property type="evidence" value="ECO:0007669"/>
    <property type="project" value="UniProtKB-SubCell"/>
</dbReference>
<dbReference type="InterPro" id="IPR001757">
    <property type="entry name" value="P_typ_ATPase"/>
</dbReference>
<gene>
    <name evidence="9" type="ORF">GNF77_16595</name>
</gene>
<sequence>VICAVVTVLGILRGNEITEMFLLGVSLAVAAIPEGLAAIVTVALALGVSRMLKKNALVRKLPAVETLGCTSVICSDKTGTLTQNKMTVKEIYMNGKIYDVDKEELSNHSNIMKALVYCNDCNYDFNIKNIEKALYGDPTETALIKAFFKDTN</sequence>
<comment type="caution">
    <text evidence="9">The sequence shown here is derived from an EMBL/GenBank/DDBJ whole genome shotgun (WGS) entry which is preliminary data.</text>
</comment>
<dbReference type="RefSeq" id="WP_322382315.1">
    <property type="nucleotide sequence ID" value="NZ_WNVM01000434.1"/>
</dbReference>
<dbReference type="PROSITE" id="PS00154">
    <property type="entry name" value="ATPASE_E1_E2"/>
    <property type="match status" value="1"/>
</dbReference>
<dbReference type="FunFam" id="3.40.50.1000:FF:000001">
    <property type="entry name" value="Phospholipid-transporting ATPase IC"/>
    <property type="match status" value="1"/>
</dbReference>
<evidence type="ECO:0000256" key="4">
    <source>
        <dbReference type="ARBA" id="ARBA00022840"/>
    </source>
</evidence>
<accession>A0AAW9IWP5</accession>
<dbReference type="GO" id="GO:0005524">
    <property type="term" value="F:ATP binding"/>
    <property type="evidence" value="ECO:0007669"/>
    <property type="project" value="UniProtKB-KW"/>
</dbReference>
<evidence type="ECO:0000256" key="2">
    <source>
        <dbReference type="ARBA" id="ARBA00022692"/>
    </source>
</evidence>
<name>A0AAW9IWP5_CLOPF</name>
<evidence type="ECO:0000256" key="7">
    <source>
        <dbReference type="ARBA" id="ARBA00023136"/>
    </source>
</evidence>
<feature type="non-terminal residue" evidence="9">
    <location>
        <position position="152"/>
    </location>
</feature>
<organism evidence="9 10">
    <name type="scientific">Clostridium perfringens</name>
    <dbReference type="NCBI Taxonomy" id="1502"/>
    <lineage>
        <taxon>Bacteria</taxon>
        <taxon>Bacillati</taxon>
        <taxon>Bacillota</taxon>
        <taxon>Clostridia</taxon>
        <taxon>Eubacteriales</taxon>
        <taxon>Clostridiaceae</taxon>
        <taxon>Clostridium</taxon>
    </lineage>
</organism>
<dbReference type="AlphaFoldDB" id="A0AAW9IWP5"/>
<evidence type="ECO:0000313" key="10">
    <source>
        <dbReference type="Proteomes" id="UP001292368"/>
    </source>
</evidence>
<feature type="transmembrane region" description="Helical" evidence="8">
    <location>
        <begin position="20"/>
        <end position="46"/>
    </location>
</feature>